<dbReference type="SMART" id="SM00320">
    <property type="entry name" value="WD40"/>
    <property type="match status" value="3"/>
</dbReference>
<feature type="region of interest" description="Disordered" evidence="9">
    <location>
        <begin position="500"/>
        <end position="535"/>
    </location>
</feature>
<dbReference type="InterPro" id="IPR015505">
    <property type="entry name" value="Coronin"/>
</dbReference>
<dbReference type="InterPro" id="IPR001680">
    <property type="entry name" value="WD40_rpt"/>
</dbReference>
<evidence type="ECO:0000256" key="7">
    <source>
        <dbReference type="RuleBase" id="RU280818"/>
    </source>
</evidence>
<keyword evidence="3 7" id="KW-0677">Repeat</keyword>
<feature type="compositionally biased region" description="Low complexity" evidence="9">
    <location>
        <begin position="639"/>
        <end position="656"/>
    </location>
</feature>
<dbReference type="InterPro" id="IPR015943">
    <property type="entry name" value="WD40/YVTN_repeat-like_dom_sf"/>
</dbReference>
<dbReference type="Pfam" id="PF08953">
    <property type="entry name" value="DUF1899"/>
    <property type="match status" value="1"/>
</dbReference>
<sequence length="716" mass="78436">MSLKLRASKFRHVFGSQCRREQTFENVRITRNTHDSNFCSVNPRFLAVVTESSGGGAFAILDVNRPGRVDINCPKVCGHAGAVLDIKWNPFNDCVIASGSDDTTVKIWTVPESGLLGTLTDWSADLHGHSRRIAYVDWHTSAANVLMSVGFDFKIMVWNVEQAEPINSLICHTDTIYSACWGRDGSLIASTCKDKKIRVMDPRQAKVVIEMDGHQSTKTSKIVFVSDNQVFTTGFSRNSDRQYGLWDVRKSGPALTMSDLDCSSGILLPYYDPDIRVVYLAGKGDGNIRYFEIDSEENSVHFLNTYQSALPQRGLGMMPKRGIDPFKNEVARFYKLHASKNLVEPISMIVPRKAEGFQPDVFPPTASTIPSLTADEWMSGVNRGPILLDLESGTILDKPRSSMSPAVQNQIGALSKAPQITTYKAVNSRTAQQPFNSAQTPAPFQPSGPSTNLRPSPEGHAPVVLKSPSMKMPSVIQQTHIWNGMDKTKQEPASIKNIRGLSSSSKEAINDISPLSPSSSASSSNSFKRSWSPGSLSLTSTTAAPHVNGFNEDPQAGDYLASKASPTMMTTLTTSQKSQPSGTTRYSQARLNRGFVQQRANTIASSENAEHISAVKLVIGQPAQTAQGHAIHVRKVWSPPVSSVASPSPTPVSSKSGISFPSSETELKKAYFRQLDEIKNLQEQLQLKDKRIQQLETELAQMKEREADLKPGESNC</sequence>
<evidence type="ECO:0000256" key="4">
    <source>
        <dbReference type="ARBA" id="ARBA00023054"/>
    </source>
</evidence>
<dbReference type="GO" id="GO:0051015">
    <property type="term" value="F:actin filament binding"/>
    <property type="evidence" value="ECO:0007669"/>
    <property type="project" value="TreeGrafter"/>
</dbReference>
<feature type="region of interest" description="Disordered" evidence="9">
    <location>
        <begin position="639"/>
        <end position="663"/>
    </location>
</feature>
<evidence type="ECO:0000259" key="10">
    <source>
        <dbReference type="SMART" id="SM01166"/>
    </source>
</evidence>
<dbReference type="RefSeq" id="XP_055872820.1">
    <property type="nucleotide sequence ID" value="XM_056016845.1"/>
</dbReference>
<evidence type="ECO:0000256" key="6">
    <source>
        <dbReference type="PROSITE-ProRule" id="PRU00221"/>
    </source>
</evidence>
<comment type="similarity">
    <text evidence="1 7">Belongs to the WD repeat coronin family.</text>
</comment>
<evidence type="ECO:0000313" key="13">
    <source>
        <dbReference type="RefSeq" id="XP_055872821.1"/>
    </source>
</evidence>
<feature type="repeat" description="WD" evidence="6">
    <location>
        <begin position="76"/>
        <end position="118"/>
    </location>
</feature>
<dbReference type="PANTHER" id="PTHR10856">
    <property type="entry name" value="CORONIN"/>
    <property type="match status" value="1"/>
</dbReference>
<keyword evidence="5" id="KW-0009">Actin-binding</keyword>
<dbReference type="InterPro" id="IPR015048">
    <property type="entry name" value="DUF1899"/>
</dbReference>
<keyword evidence="2 6" id="KW-0853">WD repeat</keyword>
<evidence type="ECO:0000313" key="11">
    <source>
        <dbReference type="Proteomes" id="UP001165740"/>
    </source>
</evidence>
<feature type="domain" description="DUF1899" evidence="10">
    <location>
        <begin position="4"/>
        <end position="67"/>
    </location>
</feature>
<accession>A0A9W2ZD64</accession>
<keyword evidence="11" id="KW-1185">Reference proteome</keyword>
<dbReference type="InterPro" id="IPR036322">
    <property type="entry name" value="WD40_repeat_dom_sf"/>
</dbReference>
<dbReference type="GeneID" id="106063424"/>
<dbReference type="Gene3D" id="2.130.10.10">
    <property type="entry name" value="YVTN repeat-like/Quinoprotein amine dehydrogenase"/>
    <property type="match status" value="1"/>
</dbReference>
<proteinExistence type="inferred from homology"/>
<feature type="repeat" description="WD" evidence="6">
    <location>
        <begin position="126"/>
        <end position="168"/>
    </location>
</feature>
<gene>
    <name evidence="12 13" type="primary">LOC106063424</name>
</gene>
<dbReference type="FunFam" id="2.130.10.10:FF:000502">
    <property type="entry name" value="Coronin"/>
    <property type="match status" value="1"/>
</dbReference>
<evidence type="ECO:0000256" key="1">
    <source>
        <dbReference type="ARBA" id="ARBA00009482"/>
    </source>
</evidence>
<reference evidence="12 13" key="1">
    <citation type="submission" date="2025-04" db="UniProtKB">
        <authorList>
            <consortium name="RefSeq"/>
        </authorList>
    </citation>
    <scope>IDENTIFICATION</scope>
</reference>
<dbReference type="AlphaFoldDB" id="A0A9W2ZD64"/>
<dbReference type="SMART" id="SM01166">
    <property type="entry name" value="DUF1899"/>
    <property type="match status" value="1"/>
</dbReference>
<evidence type="ECO:0000313" key="12">
    <source>
        <dbReference type="RefSeq" id="XP_055872820.1"/>
    </source>
</evidence>
<dbReference type="PROSITE" id="PS50294">
    <property type="entry name" value="WD_REPEATS_REGION"/>
    <property type="match status" value="1"/>
</dbReference>
<dbReference type="Pfam" id="PF00400">
    <property type="entry name" value="WD40"/>
    <property type="match status" value="2"/>
</dbReference>
<dbReference type="SMART" id="SM01167">
    <property type="entry name" value="DUF1900"/>
    <property type="match status" value="1"/>
</dbReference>
<evidence type="ECO:0000256" key="3">
    <source>
        <dbReference type="ARBA" id="ARBA00022737"/>
    </source>
</evidence>
<protein>
    <recommendedName>
        <fullName evidence="7">Coronin</fullName>
    </recommendedName>
</protein>
<dbReference type="OrthoDB" id="1850764at2759"/>
<dbReference type="PROSITE" id="PS50082">
    <property type="entry name" value="WD_REPEATS_2"/>
    <property type="match status" value="2"/>
</dbReference>
<dbReference type="RefSeq" id="XP_055872821.1">
    <property type="nucleotide sequence ID" value="XM_056016846.1"/>
</dbReference>
<dbReference type="PROSITE" id="PS00678">
    <property type="entry name" value="WD_REPEATS_1"/>
    <property type="match status" value="1"/>
</dbReference>
<dbReference type="Pfam" id="PF16300">
    <property type="entry name" value="WD40_4"/>
    <property type="match status" value="1"/>
</dbReference>
<evidence type="ECO:0000256" key="9">
    <source>
        <dbReference type="SAM" id="MobiDB-lite"/>
    </source>
</evidence>
<dbReference type="InterPro" id="IPR019775">
    <property type="entry name" value="WD40_repeat_CS"/>
</dbReference>
<dbReference type="SUPFAM" id="SSF50978">
    <property type="entry name" value="WD40 repeat-like"/>
    <property type="match status" value="1"/>
</dbReference>
<dbReference type="OMA" id="KFHEDIF"/>
<evidence type="ECO:0000256" key="5">
    <source>
        <dbReference type="ARBA" id="ARBA00023203"/>
    </source>
</evidence>
<feature type="compositionally biased region" description="Low complexity" evidence="9">
    <location>
        <begin position="513"/>
        <end position="533"/>
    </location>
</feature>
<evidence type="ECO:0000256" key="8">
    <source>
        <dbReference type="SAM" id="Coils"/>
    </source>
</evidence>
<feature type="compositionally biased region" description="Polar residues" evidence="9">
    <location>
        <begin position="430"/>
        <end position="454"/>
    </location>
</feature>
<feature type="region of interest" description="Disordered" evidence="9">
    <location>
        <begin position="430"/>
        <end position="470"/>
    </location>
</feature>
<feature type="coiled-coil region" evidence="8">
    <location>
        <begin position="668"/>
        <end position="705"/>
    </location>
</feature>
<keyword evidence="4 8" id="KW-0175">Coiled coil</keyword>
<evidence type="ECO:0000256" key="2">
    <source>
        <dbReference type="ARBA" id="ARBA00022574"/>
    </source>
</evidence>
<dbReference type="Proteomes" id="UP001165740">
    <property type="component" value="Chromosome 18"/>
</dbReference>
<dbReference type="PANTHER" id="PTHR10856:SF44">
    <property type="entry name" value="CORONIN"/>
    <property type="match status" value="1"/>
</dbReference>
<organism evidence="11 12">
    <name type="scientific">Biomphalaria glabrata</name>
    <name type="common">Bloodfluke planorb</name>
    <name type="synonym">Freshwater snail</name>
    <dbReference type="NCBI Taxonomy" id="6526"/>
    <lineage>
        <taxon>Eukaryota</taxon>
        <taxon>Metazoa</taxon>
        <taxon>Spiralia</taxon>
        <taxon>Lophotrochozoa</taxon>
        <taxon>Mollusca</taxon>
        <taxon>Gastropoda</taxon>
        <taxon>Heterobranchia</taxon>
        <taxon>Euthyneura</taxon>
        <taxon>Panpulmonata</taxon>
        <taxon>Hygrophila</taxon>
        <taxon>Lymnaeoidea</taxon>
        <taxon>Planorbidae</taxon>
        <taxon>Biomphalaria</taxon>
    </lineage>
</organism>
<name>A0A9W2ZD64_BIOGL</name>